<dbReference type="PANTHER" id="PTHR10900">
    <property type="entry name" value="PERIOSTIN-RELATED"/>
    <property type="match status" value="1"/>
</dbReference>
<dbReference type="Proteomes" id="UP000256253">
    <property type="component" value="Unassembled WGS sequence"/>
</dbReference>
<dbReference type="InterPro" id="IPR050904">
    <property type="entry name" value="Adhesion/Biosynth-related"/>
</dbReference>
<name>A0A3D9USY2_9MICO</name>
<feature type="region of interest" description="Disordered" evidence="2">
    <location>
        <begin position="23"/>
        <end position="78"/>
    </location>
</feature>
<proteinExistence type="predicted"/>
<feature type="chain" id="PRO_5038917071" evidence="3">
    <location>
        <begin position="21"/>
        <end position="227"/>
    </location>
</feature>
<dbReference type="PROSITE" id="PS50213">
    <property type="entry name" value="FAS1"/>
    <property type="match status" value="1"/>
</dbReference>
<dbReference type="Pfam" id="PF02469">
    <property type="entry name" value="Fasciclin"/>
    <property type="match status" value="1"/>
</dbReference>
<comment type="caution">
    <text evidence="5">The sequence shown here is derived from an EMBL/GenBank/DDBJ whole genome shotgun (WGS) entry which is preliminary data.</text>
</comment>
<evidence type="ECO:0000256" key="3">
    <source>
        <dbReference type="SAM" id="SignalP"/>
    </source>
</evidence>
<dbReference type="AlphaFoldDB" id="A0A3D9USY2"/>
<evidence type="ECO:0000313" key="5">
    <source>
        <dbReference type="EMBL" id="REF29755.1"/>
    </source>
</evidence>
<evidence type="ECO:0000256" key="1">
    <source>
        <dbReference type="ARBA" id="ARBA00022729"/>
    </source>
</evidence>
<dbReference type="SUPFAM" id="SSF82153">
    <property type="entry name" value="FAS1 domain"/>
    <property type="match status" value="1"/>
</dbReference>
<dbReference type="PANTHER" id="PTHR10900:SF77">
    <property type="entry name" value="FI19380P1"/>
    <property type="match status" value="1"/>
</dbReference>
<feature type="domain" description="FAS1" evidence="4">
    <location>
        <begin position="95"/>
        <end position="223"/>
    </location>
</feature>
<feature type="signal peptide" evidence="3">
    <location>
        <begin position="1"/>
        <end position="20"/>
    </location>
</feature>
<dbReference type="SMART" id="SM00554">
    <property type="entry name" value="FAS1"/>
    <property type="match status" value="1"/>
</dbReference>
<dbReference type="Gene3D" id="2.30.180.10">
    <property type="entry name" value="FAS1 domain"/>
    <property type="match status" value="1"/>
</dbReference>
<dbReference type="InterPro" id="IPR000782">
    <property type="entry name" value="FAS1_domain"/>
</dbReference>
<organism evidence="5 6">
    <name type="scientific">Calidifontibacter indicus</name>
    <dbReference type="NCBI Taxonomy" id="419650"/>
    <lineage>
        <taxon>Bacteria</taxon>
        <taxon>Bacillati</taxon>
        <taxon>Actinomycetota</taxon>
        <taxon>Actinomycetes</taxon>
        <taxon>Micrococcales</taxon>
        <taxon>Dermacoccaceae</taxon>
        <taxon>Calidifontibacter</taxon>
    </lineage>
</organism>
<accession>A0A3D9USY2</accession>
<evidence type="ECO:0000313" key="6">
    <source>
        <dbReference type="Proteomes" id="UP000256253"/>
    </source>
</evidence>
<dbReference type="FunFam" id="2.30.180.10:FF:000019">
    <property type="entry name" value="Cell surface lipoprotein"/>
    <property type="match status" value="1"/>
</dbReference>
<dbReference type="GO" id="GO:0050839">
    <property type="term" value="F:cell adhesion molecule binding"/>
    <property type="evidence" value="ECO:0007669"/>
    <property type="project" value="TreeGrafter"/>
</dbReference>
<protein>
    <submittedName>
        <fullName evidence="5">Putative surface protein with fasciclin (FAS1) repeats</fullName>
    </submittedName>
</protein>
<evidence type="ECO:0000256" key="2">
    <source>
        <dbReference type="SAM" id="MobiDB-lite"/>
    </source>
</evidence>
<reference evidence="5 6" key="1">
    <citation type="submission" date="2018-08" db="EMBL/GenBank/DDBJ databases">
        <title>Sequencing the genomes of 1000 actinobacteria strains.</title>
        <authorList>
            <person name="Klenk H.-P."/>
        </authorList>
    </citation>
    <scope>NUCLEOTIDE SEQUENCE [LARGE SCALE GENOMIC DNA]</scope>
    <source>
        <strain evidence="5 6">DSM 22967</strain>
    </source>
</reference>
<keyword evidence="6" id="KW-1185">Reference proteome</keyword>
<sequence length="227" mass="22584">MKRITTTVTLAATLALGLAACGGNDSSGSSGSTGSSAMTDSMSSSMSSSDSMASSDSMSSSSPMGSSGAMTDARLGPGCASVPADGKGSFAGMAKDPVATAAGNNPLLSTLVTAVKKAGLVDTLNNSKNITVFAPSNAAFDKIPKADLDKVLADKTTLTHLLTHHVVPSRLAPAALAGTHPTLNSDSVKVTGTTPDFDVAGAKVLCGNVQTANATVYIVDTVLMPMK</sequence>
<dbReference type="InterPro" id="IPR036378">
    <property type="entry name" value="FAS1_dom_sf"/>
</dbReference>
<dbReference type="GO" id="GO:0007155">
    <property type="term" value="P:cell adhesion"/>
    <property type="evidence" value="ECO:0007669"/>
    <property type="project" value="TreeGrafter"/>
</dbReference>
<dbReference type="OrthoDB" id="9800666at2"/>
<feature type="compositionally biased region" description="Low complexity" evidence="2">
    <location>
        <begin position="26"/>
        <end position="71"/>
    </location>
</feature>
<dbReference type="GO" id="GO:0031012">
    <property type="term" value="C:extracellular matrix"/>
    <property type="evidence" value="ECO:0007669"/>
    <property type="project" value="TreeGrafter"/>
</dbReference>
<keyword evidence="1 3" id="KW-0732">Signal</keyword>
<gene>
    <name evidence="5" type="ORF">DFJ65_0723</name>
</gene>
<dbReference type="GO" id="GO:0005615">
    <property type="term" value="C:extracellular space"/>
    <property type="evidence" value="ECO:0007669"/>
    <property type="project" value="TreeGrafter"/>
</dbReference>
<dbReference type="EMBL" id="QTUA01000001">
    <property type="protein sequence ID" value="REF29755.1"/>
    <property type="molecule type" value="Genomic_DNA"/>
</dbReference>
<evidence type="ECO:0000259" key="4">
    <source>
        <dbReference type="PROSITE" id="PS50213"/>
    </source>
</evidence>
<dbReference type="GO" id="GO:0030198">
    <property type="term" value="P:extracellular matrix organization"/>
    <property type="evidence" value="ECO:0007669"/>
    <property type="project" value="TreeGrafter"/>
</dbReference>
<dbReference type="PROSITE" id="PS51257">
    <property type="entry name" value="PROKAR_LIPOPROTEIN"/>
    <property type="match status" value="1"/>
</dbReference>